<dbReference type="PROSITE" id="PS00211">
    <property type="entry name" value="ABC_TRANSPORTER_1"/>
    <property type="match status" value="1"/>
</dbReference>
<dbReference type="AlphaFoldDB" id="A0AA44QL51"/>
<dbReference type="GO" id="GO:0098796">
    <property type="term" value="C:membrane protein complex"/>
    <property type="evidence" value="ECO:0007669"/>
    <property type="project" value="UniProtKB-ARBA"/>
</dbReference>
<dbReference type="CDD" id="cd03255">
    <property type="entry name" value="ABC_MJ0796_LolCDE_FtsE"/>
    <property type="match status" value="1"/>
</dbReference>
<evidence type="ECO:0000256" key="2">
    <source>
        <dbReference type="ARBA" id="ARBA00022741"/>
    </source>
</evidence>
<dbReference type="RefSeq" id="WP_002519080.1">
    <property type="nucleotide sequence ID" value="NZ_AP019664.1"/>
</dbReference>
<sequence length="250" mass="26830">MTRLREEPPVPTLEVKELHHRFEKGPEVLRGVSVTFQSGTMTAIMGPSGSGKSTLLNCISGLVRPKTGKVLYNGADLTGFSQSDLDKLHRRSWGFIFQSYNLVDALTSADNVKLPALFDRKRMDNATVEAALGRVGMAGFAHRYPDQLSGGQRQRVAIARAIASTREVVFADEPTGALDSESRREVMTHLEALSQAGSTVIIVTHDPVVAASASRVLFLFDGQIADDSTGMDAVAISSRIAALEAQACGS</sequence>
<evidence type="ECO:0000313" key="5">
    <source>
        <dbReference type="EMBL" id="PGF36350.1"/>
    </source>
</evidence>
<evidence type="ECO:0000259" key="4">
    <source>
        <dbReference type="PROSITE" id="PS50893"/>
    </source>
</evidence>
<dbReference type="GO" id="GO:0022857">
    <property type="term" value="F:transmembrane transporter activity"/>
    <property type="evidence" value="ECO:0007669"/>
    <property type="project" value="TreeGrafter"/>
</dbReference>
<dbReference type="EMBL" id="MVCE01000001">
    <property type="protein sequence ID" value="PGF36350.1"/>
    <property type="molecule type" value="Genomic_DNA"/>
</dbReference>
<name>A0AA44QL51_CUTAC</name>
<dbReference type="InterPro" id="IPR017911">
    <property type="entry name" value="MacB-like_ATP-bd"/>
</dbReference>
<dbReference type="InterPro" id="IPR027417">
    <property type="entry name" value="P-loop_NTPase"/>
</dbReference>
<dbReference type="InterPro" id="IPR015854">
    <property type="entry name" value="ABC_transpr_LolD-like"/>
</dbReference>
<keyword evidence="3" id="KW-0067">ATP-binding</keyword>
<dbReference type="InterPro" id="IPR003439">
    <property type="entry name" value="ABC_transporter-like_ATP-bd"/>
</dbReference>
<dbReference type="GO" id="GO:0005886">
    <property type="term" value="C:plasma membrane"/>
    <property type="evidence" value="ECO:0007669"/>
    <property type="project" value="TreeGrafter"/>
</dbReference>
<proteinExistence type="predicted"/>
<dbReference type="InterPro" id="IPR003593">
    <property type="entry name" value="AAA+_ATPase"/>
</dbReference>
<dbReference type="InterPro" id="IPR017871">
    <property type="entry name" value="ABC_transporter-like_CS"/>
</dbReference>
<dbReference type="Pfam" id="PF00005">
    <property type="entry name" value="ABC_tran"/>
    <property type="match status" value="1"/>
</dbReference>
<dbReference type="FunFam" id="3.40.50.300:FF:000032">
    <property type="entry name" value="Export ABC transporter ATP-binding protein"/>
    <property type="match status" value="1"/>
</dbReference>
<comment type="caution">
    <text evidence="5">The sequence shown here is derived from an EMBL/GenBank/DDBJ whole genome shotgun (WGS) entry which is preliminary data.</text>
</comment>
<keyword evidence="1" id="KW-0813">Transport</keyword>
<gene>
    <name evidence="5" type="ORF">B1B09_01580</name>
</gene>
<protein>
    <submittedName>
        <fullName evidence="5">ABC transporter</fullName>
    </submittedName>
</protein>
<evidence type="ECO:0000256" key="3">
    <source>
        <dbReference type="ARBA" id="ARBA00022840"/>
    </source>
</evidence>
<dbReference type="PROSITE" id="PS50893">
    <property type="entry name" value="ABC_TRANSPORTER_2"/>
    <property type="match status" value="1"/>
</dbReference>
<evidence type="ECO:0000313" key="6">
    <source>
        <dbReference type="Proteomes" id="UP000226191"/>
    </source>
</evidence>
<keyword evidence="2" id="KW-0547">Nucleotide-binding</keyword>
<feature type="domain" description="ABC transporter" evidence="4">
    <location>
        <begin position="13"/>
        <end position="246"/>
    </location>
</feature>
<organism evidence="5 6">
    <name type="scientific">Cutibacterium acnes</name>
    <name type="common">Propionibacterium acnes</name>
    <dbReference type="NCBI Taxonomy" id="1747"/>
    <lineage>
        <taxon>Bacteria</taxon>
        <taxon>Bacillati</taxon>
        <taxon>Actinomycetota</taxon>
        <taxon>Actinomycetes</taxon>
        <taxon>Propionibacteriales</taxon>
        <taxon>Propionibacteriaceae</taxon>
        <taxon>Cutibacterium</taxon>
    </lineage>
</organism>
<dbReference type="GeneID" id="92856834"/>
<accession>A0AA44QL51</accession>
<dbReference type="SUPFAM" id="SSF52540">
    <property type="entry name" value="P-loop containing nucleoside triphosphate hydrolases"/>
    <property type="match status" value="1"/>
</dbReference>
<reference evidence="5 6" key="1">
    <citation type="submission" date="2017-02" db="EMBL/GenBank/DDBJ databases">
        <title>Prevalence of linear plasmids in Cutibacterium acnes isolates obtained from cancerous prostatic tissue.</title>
        <authorList>
            <person name="Davidsson S."/>
            <person name="Bruggemann H."/>
        </authorList>
    </citation>
    <scope>NUCLEOTIDE SEQUENCE [LARGE SCALE GENOMIC DNA]</scope>
    <source>
        <strain evidence="5 6">11-78</strain>
    </source>
</reference>
<dbReference type="GO" id="GO:0016887">
    <property type="term" value="F:ATP hydrolysis activity"/>
    <property type="evidence" value="ECO:0007669"/>
    <property type="project" value="InterPro"/>
</dbReference>
<dbReference type="SMART" id="SM00382">
    <property type="entry name" value="AAA"/>
    <property type="match status" value="1"/>
</dbReference>
<dbReference type="GO" id="GO:0005524">
    <property type="term" value="F:ATP binding"/>
    <property type="evidence" value="ECO:0007669"/>
    <property type="project" value="UniProtKB-KW"/>
</dbReference>
<evidence type="ECO:0000256" key="1">
    <source>
        <dbReference type="ARBA" id="ARBA00022448"/>
    </source>
</evidence>
<dbReference type="Gene3D" id="3.40.50.300">
    <property type="entry name" value="P-loop containing nucleotide triphosphate hydrolases"/>
    <property type="match status" value="1"/>
</dbReference>
<dbReference type="Proteomes" id="UP000226191">
    <property type="component" value="Unassembled WGS sequence"/>
</dbReference>
<dbReference type="PANTHER" id="PTHR24220">
    <property type="entry name" value="IMPORT ATP-BINDING PROTEIN"/>
    <property type="match status" value="1"/>
</dbReference>